<comment type="caution">
    <text evidence="2">The sequence shown here is derived from an EMBL/GenBank/DDBJ whole genome shotgun (WGS) entry which is preliminary data.</text>
</comment>
<dbReference type="EMBL" id="JAXCGZ010024254">
    <property type="protein sequence ID" value="KAK6996036.1"/>
    <property type="molecule type" value="Genomic_DNA"/>
</dbReference>
<feature type="region of interest" description="Disordered" evidence="1">
    <location>
        <begin position="55"/>
        <end position="92"/>
    </location>
</feature>
<dbReference type="AlphaFoldDB" id="A0AAN8ZV66"/>
<feature type="non-terminal residue" evidence="2">
    <location>
        <position position="101"/>
    </location>
</feature>
<feature type="compositionally biased region" description="Basic and acidic residues" evidence="1">
    <location>
        <begin position="68"/>
        <end position="77"/>
    </location>
</feature>
<evidence type="ECO:0000313" key="2">
    <source>
        <dbReference type="EMBL" id="KAK6996036.1"/>
    </source>
</evidence>
<accession>A0AAN8ZV66</accession>
<reference evidence="2 3" key="1">
    <citation type="submission" date="2023-11" db="EMBL/GenBank/DDBJ databases">
        <title>Halocaridina rubra genome assembly.</title>
        <authorList>
            <person name="Smith C."/>
        </authorList>
    </citation>
    <scope>NUCLEOTIDE SEQUENCE [LARGE SCALE GENOMIC DNA]</scope>
    <source>
        <strain evidence="2">EP-1</strain>
        <tissue evidence="2">Whole</tissue>
    </source>
</reference>
<feature type="region of interest" description="Disordered" evidence="1">
    <location>
        <begin position="1"/>
        <end position="20"/>
    </location>
</feature>
<evidence type="ECO:0000313" key="3">
    <source>
        <dbReference type="Proteomes" id="UP001381693"/>
    </source>
</evidence>
<name>A0AAN8ZV66_HALRR</name>
<evidence type="ECO:0000256" key="1">
    <source>
        <dbReference type="SAM" id="MobiDB-lite"/>
    </source>
</evidence>
<gene>
    <name evidence="2" type="ORF">SK128_027861</name>
</gene>
<sequence>MSSEALGPPRQTEEVTPIPTPFFPSPPVVLGCAFTAMDGRRALLRHLLREKKCKKKTTSEGACGSQRESSHYREVSGHRSLLPEPSQEEEETGLVPFLFFW</sequence>
<keyword evidence="3" id="KW-1185">Reference proteome</keyword>
<proteinExistence type="predicted"/>
<dbReference type="Proteomes" id="UP001381693">
    <property type="component" value="Unassembled WGS sequence"/>
</dbReference>
<protein>
    <submittedName>
        <fullName evidence="2">Uncharacterized protein</fullName>
    </submittedName>
</protein>
<organism evidence="2 3">
    <name type="scientific">Halocaridina rubra</name>
    <name type="common">Hawaiian red shrimp</name>
    <dbReference type="NCBI Taxonomy" id="373956"/>
    <lineage>
        <taxon>Eukaryota</taxon>
        <taxon>Metazoa</taxon>
        <taxon>Ecdysozoa</taxon>
        <taxon>Arthropoda</taxon>
        <taxon>Crustacea</taxon>
        <taxon>Multicrustacea</taxon>
        <taxon>Malacostraca</taxon>
        <taxon>Eumalacostraca</taxon>
        <taxon>Eucarida</taxon>
        <taxon>Decapoda</taxon>
        <taxon>Pleocyemata</taxon>
        <taxon>Caridea</taxon>
        <taxon>Atyoidea</taxon>
        <taxon>Atyidae</taxon>
        <taxon>Halocaridina</taxon>
    </lineage>
</organism>